<proteinExistence type="predicted"/>
<dbReference type="InterPro" id="IPR011006">
    <property type="entry name" value="CheY-like_superfamily"/>
</dbReference>
<dbReference type="InterPro" id="IPR003661">
    <property type="entry name" value="HisK_dim/P_dom"/>
</dbReference>
<dbReference type="InterPro" id="IPR036890">
    <property type="entry name" value="HATPase_C_sf"/>
</dbReference>
<dbReference type="SMART" id="SM00388">
    <property type="entry name" value="HisKA"/>
    <property type="match status" value="1"/>
</dbReference>
<dbReference type="SUPFAM" id="SSF55785">
    <property type="entry name" value="PYP-like sensor domain (PAS domain)"/>
    <property type="match status" value="1"/>
</dbReference>
<keyword evidence="8" id="KW-0902">Two-component regulatory system</keyword>
<dbReference type="GO" id="GO:0000155">
    <property type="term" value="F:phosphorelay sensor kinase activity"/>
    <property type="evidence" value="ECO:0007669"/>
    <property type="project" value="InterPro"/>
</dbReference>
<dbReference type="AlphaFoldDB" id="A0A1F6C813"/>
<dbReference type="PANTHER" id="PTHR43065">
    <property type="entry name" value="SENSOR HISTIDINE KINASE"/>
    <property type="match status" value="1"/>
</dbReference>
<organism evidence="12 13">
    <name type="scientific">Handelsmanbacteria sp. (strain RIFCSPLOWO2_12_FULL_64_10)</name>
    <dbReference type="NCBI Taxonomy" id="1817868"/>
    <lineage>
        <taxon>Bacteria</taxon>
        <taxon>Candidatus Handelsmaniibacteriota</taxon>
    </lineage>
</organism>
<dbReference type="SUPFAM" id="SSF47384">
    <property type="entry name" value="Homodimeric domain of signal transducing histidine kinase"/>
    <property type="match status" value="1"/>
</dbReference>
<dbReference type="Gene3D" id="3.30.450.20">
    <property type="entry name" value="PAS domain"/>
    <property type="match status" value="1"/>
</dbReference>
<protein>
    <recommendedName>
        <fullName evidence="2">histidine kinase</fullName>
        <ecNumber evidence="2">2.7.13.3</ecNumber>
    </recommendedName>
</protein>
<evidence type="ECO:0000313" key="12">
    <source>
        <dbReference type="EMBL" id="OGG45230.1"/>
    </source>
</evidence>
<evidence type="ECO:0000256" key="2">
    <source>
        <dbReference type="ARBA" id="ARBA00012438"/>
    </source>
</evidence>
<dbReference type="InterPro" id="IPR036097">
    <property type="entry name" value="HisK_dim/P_sf"/>
</dbReference>
<evidence type="ECO:0000256" key="7">
    <source>
        <dbReference type="ARBA" id="ARBA00022840"/>
    </source>
</evidence>
<dbReference type="PROSITE" id="PS50109">
    <property type="entry name" value="HIS_KIN"/>
    <property type="match status" value="1"/>
</dbReference>
<keyword evidence="4" id="KW-0808">Transferase</keyword>
<dbReference type="Pfam" id="PF00072">
    <property type="entry name" value="Response_reg"/>
    <property type="match status" value="1"/>
</dbReference>
<dbReference type="InterPro" id="IPR013656">
    <property type="entry name" value="PAS_4"/>
</dbReference>
<keyword evidence="3 9" id="KW-0597">Phosphoprotein</keyword>
<dbReference type="InterPro" id="IPR005467">
    <property type="entry name" value="His_kinase_dom"/>
</dbReference>
<dbReference type="Proteomes" id="UP000178606">
    <property type="component" value="Unassembled WGS sequence"/>
</dbReference>
<dbReference type="PRINTS" id="PR00344">
    <property type="entry name" value="BCTRLSENSOR"/>
</dbReference>
<dbReference type="GO" id="GO:0005524">
    <property type="term" value="F:ATP binding"/>
    <property type="evidence" value="ECO:0007669"/>
    <property type="project" value="UniProtKB-KW"/>
</dbReference>
<dbReference type="SUPFAM" id="SSF52172">
    <property type="entry name" value="CheY-like"/>
    <property type="match status" value="1"/>
</dbReference>
<sequence>MNVLIVDDEDLIRRAIQRYIERRGDVPLCAPDGRTGLRVLDEQPVDLVITDIQMPDMDGFQILRAVKDRHPEVPVIVITGYATKERAIQSVNEGAFALLQKPVLIEDLGLKVDEAFQALRARREERAGVQRLRRAAHDRFVHLEKEKAFSAAILRNAPLPICLVDREGQIRMANPAFQECFASEEDEVEGRALEEIVRSVDLDLRAFQGLAEDALDRLIEIPVRPARKGGESRYFQVRGFCVDFFGTGSEGKLICLLMQDVTFKVKQGREEAARQWCLKQLYEFREMTVSLASSEGLLEEVTRYLSEGVGQLNEVLVRLTYRSRRCESGRDVGQEAPYLTGQILIHGEEQGRLEFFSASPRSVEMQREFVNELTEVLARRIEARELDLQIVQSGRLTSLGEMAAGVAHELNQPLSGIRTFAEGMLYGLKSGWDISQADLRETFQDIVEQADRMTAIIDHMRAFSRDSSEEEPASFQVEEVVQNVFKLVGSQLKVHGVTVRVDIPAGLPECRGWPRQVEQVLLNLIVNARQAMDERAARMKSGEVPSDPAWGAALGVRVEREAGGVRVAISDTGGGIPEEVLPRIFEPFFTSKEAGQGTGLGLSISESIVQRHGGRIEVTNRPGVGATFEVVLPTGKGL</sequence>
<accession>A0A1F6C813</accession>
<dbReference type="InterPro" id="IPR003594">
    <property type="entry name" value="HATPase_dom"/>
</dbReference>
<dbReference type="CDD" id="cd00130">
    <property type="entry name" value="PAS"/>
    <property type="match status" value="1"/>
</dbReference>
<dbReference type="NCBIfam" id="TIGR00229">
    <property type="entry name" value="sensory_box"/>
    <property type="match status" value="1"/>
</dbReference>
<feature type="domain" description="Response regulatory" evidence="11">
    <location>
        <begin position="2"/>
        <end position="116"/>
    </location>
</feature>
<dbReference type="Gene3D" id="3.30.565.10">
    <property type="entry name" value="Histidine kinase-like ATPase, C-terminal domain"/>
    <property type="match status" value="1"/>
</dbReference>
<comment type="caution">
    <text evidence="12">The sequence shown here is derived from an EMBL/GenBank/DDBJ whole genome shotgun (WGS) entry which is preliminary data.</text>
</comment>
<name>A0A1F6C813_HANXR</name>
<dbReference type="SMART" id="SM00387">
    <property type="entry name" value="HATPase_c"/>
    <property type="match status" value="1"/>
</dbReference>
<dbReference type="Pfam" id="PF00512">
    <property type="entry name" value="HisKA"/>
    <property type="match status" value="1"/>
</dbReference>
<dbReference type="InterPro" id="IPR004358">
    <property type="entry name" value="Sig_transdc_His_kin-like_C"/>
</dbReference>
<dbReference type="CDD" id="cd00082">
    <property type="entry name" value="HisKA"/>
    <property type="match status" value="1"/>
</dbReference>
<feature type="domain" description="Histidine kinase" evidence="10">
    <location>
        <begin position="405"/>
        <end position="636"/>
    </location>
</feature>
<keyword evidence="7" id="KW-0067">ATP-binding</keyword>
<dbReference type="EMBL" id="MFKF01000381">
    <property type="protein sequence ID" value="OGG45230.1"/>
    <property type="molecule type" value="Genomic_DNA"/>
</dbReference>
<dbReference type="InterPro" id="IPR001789">
    <property type="entry name" value="Sig_transdc_resp-reg_receiver"/>
</dbReference>
<keyword evidence="6" id="KW-0418">Kinase</keyword>
<dbReference type="InterPro" id="IPR000014">
    <property type="entry name" value="PAS"/>
</dbReference>
<keyword evidence="5" id="KW-0547">Nucleotide-binding</keyword>
<gene>
    <name evidence="12" type="ORF">A3F84_05845</name>
</gene>
<evidence type="ECO:0000256" key="6">
    <source>
        <dbReference type="ARBA" id="ARBA00022777"/>
    </source>
</evidence>
<dbReference type="Pfam" id="PF08448">
    <property type="entry name" value="PAS_4"/>
    <property type="match status" value="1"/>
</dbReference>
<dbReference type="EC" id="2.7.13.3" evidence="2"/>
<dbReference type="Pfam" id="PF02518">
    <property type="entry name" value="HATPase_c"/>
    <property type="match status" value="1"/>
</dbReference>
<evidence type="ECO:0000256" key="9">
    <source>
        <dbReference type="PROSITE-ProRule" id="PRU00169"/>
    </source>
</evidence>
<evidence type="ECO:0000259" key="11">
    <source>
        <dbReference type="PROSITE" id="PS50110"/>
    </source>
</evidence>
<evidence type="ECO:0000256" key="3">
    <source>
        <dbReference type="ARBA" id="ARBA00022553"/>
    </source>
</evidence>
<dbReference type="SUPFAM" id="SSF55874">
    <property type="entry name" value="ATPase domain of HSP90 chaperone/DNA topoisomerase II/histidine kinase"/>
    <property type="match status" value="1"/>
</dbReference>
<evidence type="ECO:0000256" key="5">
    <source>
        <dbReference type="ARBA" id="ARBA00022741"/>
    </source>
</evidence>
<dbReference type="SMART" id="SM00448">
    <property type="entry name" value="REC"/>
    <property type="match status" value="1"/>
</dbReference>
<reference evidence="12 13" key="1">
    <citation type="journal article" date="2016" name="Nat. Commun.">
        <title>Thousands of microbial genomes shed light on interconnected biogeochemical processes in an aquifer system.</title>
        <authorList>
            <person name="Anantharaman K."/>
            <person name="Brown C.T."/>
            <person name="Hug L.A."/>
            <person name="Sharon I."/>
            <person name="Castelle C.J."/>
            <person name="Probst A.J."/>
            <person name="Thomas B.C."/>
            <person name="Singh A."/>
            <person name="Wilkins M.J."/>
            <person name="Karaoz U."/>
            <person name="Brodie E.L."/>
            <person name="Williams K.H."/>
            <person name="Hubbard S.S."/>
            <person name="Banfield J.F."/>
        </authorList>
    </citation>
    <scope>NUCLEOTIDE SEQUENCE [LARGE SCALE GENOMIC DNA]</scope>
    <source>
        <strain evidence="13">RIFCSPLOWO2_12_FULL_64_10</strain>
    </source>
</reference>
<dbReference type="PANTHER" id="PTHR43065:SF46">
    <property type="entry name" value="C4-DICARBOXYLATE TRANSPORT SENSOR PROTEIN DCTB"/>
    <property type="match status" value="1"/>
</dbReference>
<dbReference type="InterPro" id="IPR035965">
    <property type="entry name" value="PAS-like_dom_sf"/>
</dbReference>
<comment type="catalytic activity">
    <reaction evidence="1">
        <text>ATP + protein L-histidine = ADP + protein N-phospho-L-histidine.</text>
        <dbReference type="EC" id="2.7.13.3"/>
    </reaction>
</comment>
<evidence type="ECO:0000313" key="13">
    <source>
        <dbReference type="Proteomes" id="UP000178606"/>
    </source>
</evidence>
<dbReference type="PROSITE" id="PS50110">
    <property type="entry name" value="RESPONSE_REGULATORY"/>
    <property type="match status" value="1"/>
</dbReference>
<dbReference type="CDD" id="cd17536">
    <property type="entry name" value="REC_YesN-like"/>
    <property type="match status" value="1"/>
</dbReference>
<feature type="modified residue" description="4-aspartylphosphate" evidence="9">
    <location>
        <position position="51"/>
    </location>
</feature>
<evidence type="ECO:0000259" key="10">
    <source>
        <dbReference type="PROSITE" id="PS50109"/>
    </source>
</evidence>
<dbReference type="SMART" id="SM00091">
    <property type="entry name" value="PAS"/>
    <property type="match status" value="1"/>
</dbReference>
<evidence type="ECO:0000256" key="4">
    <source>
        <dbReference type="ARBA" id="ARBA00022679"/>
    </source>
</evidence>
<evidence type="ECO:0000256" key="8">
    <source>
        <dbReference type="ARBA" id="ARBA00023012"/>
    </source>
</evidence>
<dbReference type="Gene3D" id="3.40.50.2300">
    <property type="match status" value="1"/>
</dbReference>
<dbReference type="Gene3D" id="1.10.287.130">
    <property type="match status" value="1"/>
</dbReference>
<evidence type="ECO:0000256" key="1">
    <source>
        <dbReference type="ARBA" id="ARBA00000085"/>
    </source>
</evidence>